<feature type="domain" description="HTH tetR-type" evidence="5">
    <location>
        <begin position="14"/>
        <end position="74"/>
    </location>
</feature>
<dbReference type="InterPro" id="IPR009057">
    <property type="entry name" value="Homeodomain-like_sf"/>
</dbReference>
<dbReference type="InterPro" id="IPR001647">
    <property type="entry name" value="HTH_TetR"/>
</dbReference>
<evidence type="ECO:0000259" key="5">
    <source>
        <dbReference type="PROSITE" id="PS50977"/>
    </source>
</evidence>
<evidence type="ECO:0000313" key="6">
    <source>
        <dbReference type="EMBL" id="MFD2139424.1"/>
    </source>
</evidence>
<evidence type="ECO:0000256" key="2">
    <source>
        <dbReference type="ARBA" id="ARBA00023125"/>
    </source>
</evidence>
<keyword evidence="2 4" id="KW-0238">DNA-binding</keyword>
<reference evidence="7" key="1">
    <citation type="journal article" date="2019" name="Int. J. Syst. Evol. Microbiol.">
        <title>The Global Catalogue of Microorganisms (GCM) 10K type strain sequencing project: providing services to taxonomists for standard genome sequencing and annotation.</title>
        <authorList>
            <consortium name="The Broad Institute Genomics Platform"/>
            <consortium name="The Broad Institute Genome Sequencing Center for Infectious Disease"/>
            <person name="Wu L."/>
            <person name="Ma J."/>
        </authorList>
    </citation>
    <scope>NUCLEOTIDE SEQUENCE [LARGE SCALE GENOMIC DNA]</scope>
    <source>
        <strain evidence="7">CCM 7435</strain>
    </source>
</reference>
<dbReference type="EMBL" id="JBHUHD010000001">
    <property type="protein sequence ID" value="MFD2139424.1"/>
    <property type="molecule type" value="Genomic_DNA"/>
</dbReference>
<dbReference type="InterPro" id="IPR050109">
    <property type="entry name" value="HTH-type_TetR-like_transc_reg"/>
</dbReference>
<dbReference type="SUPFAM" id="SSF46689">
    <property type="entry name" value="Homeodomain-like"/>
    <property type="match status" value="1"/>
</dbReference>
<evidence type="ECO:0000256" key="3">
    <source>
        <dbReference type="ARBA" id="ARBA00023163"/>
    </source>
</evidence>
<evidence type="ECO:0000256" key="4">
    <source>
        <dbReference type="PROSITE-ProRule" id="PRU00335"/>
    </source>
</evidence>
<evidence type="ECO:0000256" key="1">
    <source>
        <dbReference type="ARBA" id="ARBA00023015"/>
    </source>
</evidence>
<dbReference type="Pfam" id="PF16925">
    <property type="entry name" value="TetR_C_13"/>
    <property type="match status" value="1"/>
</dbReference>
<dbReference type="InterPro" id="IPR036271">
    <property type="entry name" value="Tet_transcr_reg_TetR-rel_C_sf"/>
</dbReference>
<dbReference type="Gene3D" id="1.10.357.10">
    <property type="entry name" value="Tetracycline Repressor, domain 2"/>
    <property type="match status" value="1"/>
</dbReference>
<name>A0ABW4YTN7_9HYPH</name>
<dbReference type="RefSeq" id="WP_213352199.1">
    <property type="nucleotide sequence ID" value="NZ_JAHBGB010000019.1"/>
</dbReference>
<dbReference type="SUPFAM" id="SSF48498">
    <property type="entry name" value="Tetracyclin repressor-like, C-terminal domain"/>
    <property type="match status" value="1"/>
</dbReference>
<dbReference type="PANTHER" id="PTHR30055">
    <property type="entry name" value="HTH-TYPE TRANSCRIPTIONAL REGULATOR RUTR"/>
    <property type="match status" value="1"/>
</dbReference>
<gene>
    <name evidence="6" type="ORF">ACFSNC_03340</name>
</gene>
<dbReference type="Pfam" id="PF00440">
    <property type="entry name" value="TetR_N"/>
    <property type="match status" value="1"/>
</dbReference>
<dbReference type="PRINTS" id="PR00455">
    <property type="entry name" value="HTHTETR"/>
</dbReference>
<feature type="DNA-binding region" description="H-T-H motif" evidence="4">
    <location>
        <begin position="37"/>
        <end position="56"/>
    </location>
</feature>
<dbReference type="InterPro" id="IPR011075">
    <property type="entry name" value="TetR_C"/>
</dbReference>
<proteinExistence type="predicted"/>
<dbReference type="PROSITE" id="PS50977">
    <property type="entry name" value="HTH_TETR_2"/>
    <property type="match status" value="1"/>
</dbReference>
<keyword evidence="7" id="KW-1185">Reference proteome</keyword>
<keyword evidence="1" id="KW-0805">Transcription regulation</keyword>
<keyword evidence="3" id="KW-0804">Transcription</keyword>
<organism evidence="6 7">
    <name type="scientific">Ancylobacter oerskovii</name>
    <dbReference type="NCBI Taxonomy" id="459519"/>
    <lineage>
        <taxon>Bacteria</taxon>
        <taxon>Pseudomonadati</taxon>
        <taxon>Pseudomonadota</taxon>
        <taxon>Alphaproteobacteria</taxon>
        <taxon>Hyphomicrobiales</taxon>
        <taxon>Xanthobacteraceae</taxon>
        <taxon>Ancylobacter</taxon>
    </lineage>
</organism>
<dbReference type="Proteomes" id="UP001597299">
    <property type="component" value="Unassembled WGS sequence"/>
</dbReference>
<comment type="caution">
    <text evidence="6">The sequence shown here is derived from an EMBL/GenBank/DDBJ whole genome shotgun (WGS) entry which is preliminary data.</text>
</comment>
<dbReference type="PANTHER" id="PTHR30055:SF234">
    <property type="entry name" value="HTH-TYPE TRANSCRIPTIONAL REGULATOR BETI"/>
    <property type="match status" value="1"/>
</dbReference>
<evidence type="ECO:0000313" key="7">
    <source>
        <dbReference type="Proteomes" id="UP001597299"/>
    </source>
</evidence>
<sequence length="208" mass="22152">MAKSSGRPSKAEAALLGERILDGARAVFCERGVTNGSLDEIAARLGISKHTLYRRHANKEALLQAVVERDIGRFRQALCAASEAAAPAGPVEVIRQVALHYVEIGASRAYAGFYLSLCAEAVRSSPLRARLAQWSLATLEPLVAAVEAAMAAGRLRPGDPKRTAGILVDLLEGVNNRIRLGDDAAAAELPALFEERWAAFVSAMRAPP</sequence>
<accession>A0ABW4YTN7</accession>
<protein>
    <submittedName>
        <fullName evidence="6">TetR/AcrR family transcriptional regulator</fullName>
    </submittedName>
</protein>